<keyword evidence="1" id="KW-0378">Hydrolase</keyword>
<dbReference type="GO" id="GO:0016787">
    <property type="term" value="F:hydrolase activity"/>
    <property type="evidence" value="ECO:0007669"/>
    <property type="project" value="UniProtKB-KW"/>
</dbReference>
<dbReference type="InterPro" id="IPR009835">
    <property type="entry name" value="SrtB"/>
</dbReference>
<evidence type="ECO:0000313" key="3">
    <source>
        <dbReference type="EMBL" id="CUN03222.1"/>
    </source>
</evidence>
<sequence>MKKTVPTIGMIACFIVAIFFGYKAWNLHVEYQKADHEYQKIKKMKKKKERSIDFERLHKINPDIVAWIEVPGTNIDYPVVQGKDNEEYMHHTFRKNYNFAGCIFLDSHCHQDFSSDNSVIYGHHMRNGTMFAQLVKFREDSFVKKHRRIILYLPGETRKLKVVSAYAGPATSVPIDFGNQKDQQRFYQRILAKSTIPSRKIKKHLYTFVTCSYERNGNRTYVYATEE</sequence>
<proteinExistence type="predicted"/>
<dbReference type="InterPro" id="IPR023365">
    <property type="entry name" value="Sortase_dom-sf"/>
</dbReference>
<feature type="transmembrane region" description="Helical" evidence="2">
    <location>
        <begin position="7"/>
        <end position="25"/>
    </location>
</feature>
<protein>
    <submittedName>
        <fullName evidence="3">Sortase, SrtB family</fullName>
    </submittedName>
</protein>
<reference evidence="3 4" key="1">
    <citation type="submission" date="2015-09" db="EMBL/GenBank/DDBJ databases">
        <authorList>
            <consortium name="Pathogen Informatics"/>
        </authorList>
    </citation>
    <scope>NUCLEOTIDE SEQUENCE [LARGE SCALE GENOMIC DNA]</scope>
    <source>
        <strain evidence="3 4">2789STDY5608868</strain>
    </source>
</reference>
<dbReference type="NCBIfam" id="TIGR03064">
    <property type="entry name" value="sortase_srtB"/>
    <property type="match status" value="1"/>
</dbReference>
<gene>
    <name evidence="3" type="ORF">ERS852425_02168</name>
</gene>
<dbReference type="Gene3D" id="2.40.260.10">
    <property type="entry name" value="Sortase"/>
    <property type="match status" value="1"/>
</dbReference>
<name>A0A173TK42_ANAHA</name>
<dbReference type="InterPro" id="IPR005754">
    <property type="entry name" value="Sortase"/>
</dbReference>
<evidence type="ECO:0000256" key="1">
    <source>
        <dbReference type="ARBA" id="ARBA00022801"/>
    </source>
</evidence>
<keyword evidence="2" id="KW-1133">Transmembrane helix</keyword>
<keyword evidence="2" id="KW-0472">Membrane</keyword>
<dbReference type="SUPFAM" id="SSF63817">
    <property type="entry name" value="Sortase"/>
    <property type="match status" value="1"/>
</dbReference>
<evidence type="ECO:0000256" key="2">
    <source>
        <dbReference type="SAM" id="Phobius"/>
    </source>
</evidence>
<dbReference type="EMBL" id="CYXT01000017">
    <property type="protein sequence ID" value="CUN03222.1"/>
    <property type="molecule type" value="Genomic_DNA"/>
</dbReference>
<dbReference type="AlphaFoldDB" id="A0A173TK42"/>
<accession>A0A173TK42</accession>
<keyword evidence="2" id="KW-0812">Transmembrane</keyword>
<dbReference type="CDD" id="cd05826">
    <property type="entry name" value="Sortase_B"/>
    <property type="match status" value="1"/>
</dbReference>
<dbReference type="RefSeq" id="WP_044920843.1">
    <property type="nucleotide sequence ID" value="NZ_CYXT01000017.1"/>
</dbReference>
<evidence type="ECO:0000313" key="4">
    <source>
        <dbReference type="Proteomes" id="UP000095598"/>
    </source>
</evidence>
<organism evidence="3 4">
    <name type="scientific">Anaerostipes hadrus</name>
    <dbReference type="NCBI Taxonomy" id="649756"/>
    <lineage>
        <taxon>Bacteria</taxon>
        <taxon>Bacillati</taxon>
        <taxon>Bacillota</taxon>
        <taxon>Clostridia</taxon>
        <taxon>Lachnospirales</taxon>
        <taxon>Lachnospiraceae</taxon>
        <taxon>Anaerostipes</taxon>
    </lineage>
</organism>
<dbReference type="Pfam" id="PF04203">
    <property type="entry name" value="Sortase"/>
    <property type="match status" value="1"/>
</dbReference>
<dbReference type="Proteomes" id="UP000095598">
    <property type="component" value="Unassembled WGS sequence"/>
</dbReference>